<sequence length="127" mass="14131">MDFSEKLNSWLASVLSPDVPSTVIAFSFNLFELESEDAKYGIELIGTDEFDPDDSDWACDEAWVASPRSISIPGEFTSGGWEECLRDAKMMLTKTLDESSGPITKLKETRAVAIGFVDGDLELIWQR</sequence>
<name>A0A6L6QQT6_9BURK</name>
<comment type="caution">
    <text evidence="1">The sequence shown here is derived from an EMBL/GenBank/DDBJ whole genome shotgun (WGS) entry which is preliminary data.</text>
</comment>
<gene>
    <name evidence="1" type="ORF">GM658_28495</name>
</gene>
<dbReference type="RefSeq" id="WP_155457492.1">
    <property type="nucleotide sequence ID" value="NZ_WNKX01000054.1"/>
</dbReference>
<dbReference type="OrthoDB" id="8913322at2"/>
<dbReference type="Proteomes" id="UP000472320">
    <property type="component" value="Unassembled WGS sequence"/>
</dbReference>
<evidence type="ECO:0000313" key="1">
    <source>
        <dbReference type="EMBL" id="MTW14560.1"/>
    </source>
</evidence>
<dbReference type="EMBL" id="WNKX01000054">
    <property type="protein sequence ID" value="MTW14560.1"/>
    <property type="molecule type" value="Genomic_DNA"/>
</dbReference>
<organism evidence="1 2">
    <name type="scientific">Massilia eburnea</name>
    <dbReference type="NCBI Taxonomy" id="1776165"/>
    <lineage>
        <taxon>Bacteria</taxon>
        <taxon>Pseudomonadati</taxon>
        <taxon>Pseudomonadota</taxon>
        <taxon>Betaproteobacteria</taxon>
        <taxon>Burkholderiales</taxon>
        <taxon>Oxalobacteraceae</taxon>
        <taxon>Telluria group</taxon>
        <taxon>Massilia</taxon>
    </lineage>
</organism>
<dbReference type="AlphaFoldDB" id="A0A6L6QQT6"/>
<protein>
    <submittedName>
        <fullName evidence="1">Uncharacterized protein</fullName>
    </submittedName>
</protein>
<evidence type="ECO:0000313" key="2">
    <source>
        <dbReference type="Proteomes" id="UP000472320"/>
    </source>
</evidence>
<proteinExistence type="predicted"/>
<keyword evidence="2" id="KW-1185">Reference proteome</keyword>
<accession>A0A6L6QQT6</accession>
<reference evidence="1 2" key="1">
    <citation type="submission" date="2019-11" db="EMBL/GenBank/DDBJ databases">
        <title>Type strains purchased from KCTC, JCM and DSMZ.</title>
        <authorList>
            <person name="Lu H."/>
        </authorList>
    </citation>
    <scope>NUCLEOTIDE SEQUENCE [LARGE SCALE GENOMIC DNA]</scope>
    <source>
        <strain evidence="1 2">JCM 31587</strain>
    </source>
</reference>